<evidence type="ECO:0000313" key="1">
    <source>
        <dbReference type="EMBL" id="SJN11029.1"/>
    </source>
</evidence>
<dbReference type="Proteomes" id="UP000196331">
    <property type="component" value="Unassembled WGS sequence"/>
</dbReference>
<sequence length="43" mass="4675">MHKQLPLKVLELSASVAVSAKPGMAVMNQVGYKRFSTDCFSTC</sequence>
<dbReference type="AlphaFoldDB" id="A0A1R4HTZ6"/>
<organism evidence="1 2">
    <name type="scientific">Halomonas citrativorans</name>
    <dbReference type="NCBI Taxonomy" id="2742612"/>
    <lineage>
        <taxon>Bacteria</taxon>
        <taxon>Pseudomonadati</taxon>
        <taxon>Pseudomonadota</taxon>
        <taxon>Gammaproteobacteria</taxon>
        <taxon>Oceanospirillales</taxon>
        <taxon>Halomonadaceae</taxon>
        <taxon>Halomonas</taxon>
    </lineage>
</organism>
<comment type="caution">
    <text evidence="1">The sequence shown here is derived from an EMBL/GenBank/DDBJ whole genome shotgun (WGS) entry which is preliminary data.</text>
</comment>
<evidence type="ECO:0000313" key="2">
    <source>
        <dbReference type="Proteomes" id="UP000196331"/>
    </source>
</evidence>
<name>A0A1R4HTZ6_9GAMM</name>
<dbReference type="EMBL" id="FUKM01000017">
    <property type="protein sequence ID" value="SJN11029.1"/>
    <property type="molecule type" value="Genomic_DNA"/>
</dbReference>
<gene>
    <name evidence="1" type="ORF">CZ787_04990</name>
</gene>
<accession>A0A1R4HTZ6</accession>
<protein>
    <submittedName>
        <fullName evidence="1">Uncharacterized protein</fullName>
    </submittedName>
</protein>
<reference evidence="1 2" key="1">
    <citation type="submission" date="2017-02" db="EMBL/GenBank/DDBJ databases">
        <authorList>
            <person name="Dridi B."/>
        </authorList>
    </citation>
    <scope>NUCLEOTIDE SEQUENCE [LARGE SCALE GENOMIC DNA]</scope>
    <source>
        <strain evidence="1 2">JB380</strain>
    </source>
</reference>
<proteinExistence type="predicted"/>